<dbReference type="InterPro" id="IPR003870">
    <property type="entry name" value="DUF222"/>
</dbReference>
<evidence type="ECO:0000256" key="1">
    <source>
        <dbReference type="SAM" id="MobiDB-lite"/>
    </source>
</evidence>
<reference evidence="3 4" key="1">
    <citation type="submission" date="2019-08" db="EMBL/GenBank/DDBJ databases">
        <authorList>
            <person name="Dong K."/>
        </authorList>
    </citation>
    <scope>NUCLEOTIDE SEQUENCE [LARGE SCALE GENOMIC DNA]</scope>
    <source>
        <strain evidence="3 4">JCM14558</strain>
    </source>
</reference>
<feature type="domain" description="HNH nuclease" evidence="2">
    <location>
        <begin position="398"/>
        <end position="450"/>
    </location>
</feature>
<dbReference type="Gene3D" id="1.10.30.50">
    <property type="match status" value="1"/>
</dbReference>
<name>A0A5C8I0J4_9MICO</name>
<dbReference type="Pfam" id="PF02720">
    <property type="entry name" value="DUF222"/>
    <property type="match status" value="1"/>
</dbReference>
<dbReference type="EMBL" id="VRSV01000001">
    <property type="protein sequence ID" value="TXK12638.1"/>
    <property type="molecule type" value="Genomic_DNA"/>
</dbReference>
<sequence>MSFFDDIDQHLDVLRDVVGEVDAGALPSTVAGSRDADVLRVIRESTTVIEALAALRIAASGVLAARSRREQGHGGVAAGEGHRSAVSLVQEITGTTRTEAAKQVRLGESLLDGAKLLGTTRARSAEGEPDAADAGGGAGPASAVREPWHAPLGRAQLAGTLSAAQHHAILHGLGDPPAPGDPAVDAEFAEAWSLAASQLSAEAAHRTVEELAAAARTIRDRLDPVGAEERFAARFDGRSFRMWKDAHGVAHGHLTFDDESAVFLQSVFDSALRPRRGGPRFVADDEKAAAAELQDDPRTNTQLEFDLLLDILRAGVLADAKAVHGARQAGVRIVVTDNAWEKSHAGVPAIAHLEDGLTALPAWAAAQRACDGGTRTIWIDGTGEPLHLGREQRLYSSGQRVTLAIRDGGCRWPSCDRPASMCEAHHIDPYSEGGRTDVDRGVLLCRFHHMQLHHHRWRITREDGEEFVLHPPAGKGAPVTLAPRLALAFAWADVSPPLPRFRKPPGAAVPTN</sequence>
<dbReference type="InterPro" id="IPR003615">
    <property type="entry name" value="HNH_nuc"/>
</dbReference>
<dbReference type="Proteomes" id="UP000321034">
    <property type="component" value="Unassembled WGS sequence"/>
</dbReference>
<evidence type="ECO:0000313" key="4">
    <source>
        <dbReference type="Proteomes" id="UP000321034"/>
    </source>
</evidence>
<feature type="region of interest" description="Disordered" evidence="1">
    <location>
        <begin position="121"/>
        <end position="145"/>
    </location>
</feature>
<protein>
    <submittedName>
        <fullName evidence="3">DUF222 domain-containing protein</fullName>
    </submittedName>
</protein>
<comment type="caution">
    <text evidence="3">The sequence shown here is derived from an EMBL/GenBank/DDBJ whole genome shotgun (WGS) entry which is preliminary data.</text>
</comment>
<dbReference type="OrthoDB" id="5177627at2"/>
<keyword evidence="4" id="KW-1185">Reference proteome</keyword>
<evidence type="ECO:0000313" key="3">
    <source>
        <dbReference type="EMBL" id="TXK12638.1"/>
    </source>
</evidence>
<evidence type="ECO:0000259" key="2">
    <source>
        <dbReference type="SMART" id="SM00507"/>
    </source>
</evidence>
<dbReference type="CDD" id="cd00085">
    <property type="entry name" value="HNHc"/>
    <property type="match status" value="1"/>
</dbReference>
<proteinExistence type="predicted"/>
<accession>A0A5C8I0J4</accession>
<dbReference type="SMART" id="SM00507">
    <property type="entry name" value="HNHc"/>
    <property type="match status" value="1"/>
</dbReference>
<dbReference type="RefSeq" id="WP_147893350.1">
    <property type="nucleotide sequence ID" value="NZ_BAAANR010000001.1"/>
</dbReference>
<dbReference type="AlphaFoldDB" id="A0A5C8I0J4"/>
<gene>
    <name evidence="3" type="ORF">FVP77_04020</name>
</gene>
<organism evidence="3 4">
    <name type="scientific">Microbacterium hatanonis</name>
    <dbReference type="NCBI Taxonomy" id="404366"/>
    <lineage>
        <taxon>Bacteria</taxon>
        <taxon>Bacillati</taxon>
        <taxon>Actinomycetota</taxon>
        <taxon>Actinomycetes</taxon>
        <taxon>Micrococcales</taxon>
        <taxon>Microbacteriaceae</taxon>
        <taxon>Microbacterium</taxon>
    </lineage>
</organism>